<accession>A0A1Y2HSC4</accession>
<gene>
    <name evidence="1" type="ORF">BCR44DRAFT_85564</name>
</gene>
<organism evidence="1 2">
    <name type="scientific">Catenaria anguillulae PL171</name>
    <dbReference type="NCBI Taxonomy" id="765915"/>
    <lineage>
        <taxon>Eukaryota</taxon>
        <taxon>Fungi</taxon>
        <taxon>Fungi incertae sedis</taxon>
        <taxon>Blastocladiomycota</taxon>
        <taxon>Blastocladiomycetes</taxon>
        <taxon>Blastocladiales</taxon>
        <taxon>Catenariaceae</taxon>
        <taxon>Catenaria</taxon>
    </lineage>
</organism>
<proteinExistence type="predicted"/>
<dbReference type="Proteomes" id="UP000193411">
    <property type="component" value="Unassembled WGS sequence"/>
</dbReference>
<comment type="caution">
    <text evidence="1">The sequence shown here is derived from an EMBL/GenBank/DDBJ whole genome shotgun (WGS) entry which is preliminary data.</text>
</comment>
<evidence type="ECO:0000313" key="1">
    <source>
        <dbReference type="EMBL" id="ORZ36701.1"/>
    </source>
</evidence>
<name>A0A1Y2HSC4_9FUNG</name>
<dbReference type="AlphaFoldDB" id="A0A1Y2HSC4"/>
<dbReference type="Gene3D" id="2.80.10.50">
    <property type="match status" value="1"/>
</dbReference>
<protein>
    <submittedName>
        <fullName evidence="1">Uncharacterized protein</fullName>
    </submittedName>
</protein>
<dbReference type="EMBL" id="MCFL01000015">
    <property type="protein sequence ID" value="ORZ36701.1"/>
    <property type="molecule type" value="Genomic_DNA"/>
</dbReference>
<dbReference type="InterPro" id="IPR035992">
    <property type="entry name" value="Ricin_B-like_lectins"/>
</dbReference>
<evidence type="ECO:0000313" key="2">
    <source>
        <dbReference type="Proteomes" id="UP000193411"/>
    </source>
</evidence>
<dbReference type="PROSITE" id="PS50231">
    <property type="entry name" value="RICIN_B_LECTIN"/>
    <property type="match status" value="1"/>
</dbReference>
<dbReference type="SUPFAM" id="SSF50370">
    <property type="entry name" value="Ricin B-like lectins"/>
    <property type="match status" value="1"/>
</dbReference>
<dbReference type="CDD" id="cd00161">
    <property type="entry name" value="beta-trefoil_Ricin-like"/>
    <property type="match status" value="1"/>
</dbReference>
<sequence length="206" mass="22516">MTGWSANAHMWSCNSQAEDQNIRFLPSPSLRNGRISGMLQLGLRGDLLALCMDVPGGWFDVGQIIRLWECNGSDAQIFSLVPDAFGDEERFKISPAARPDLCVVVSGGFPAPAFVPNGQGIILERCEALASAPILESKGHWRLLFGGNDMDYRRMRVVPRASPVPWSTQTLNDASSILWDARCDVNPGVCPAPSPTPTLWSCGYYC</sequence>
<keyword evidence="2" id="KW-1185">Reference proteome</keyword>
<reference evidence="1 2" key="1">
    <citation type="submission" date="2016-07" db="EMBL/GenBank/DDBJ databases">
        <title>Pervasive Adenine N6-methylation of Active Genes in Fungi.</title>
        <authorList>
            <consortium name="DOE Joint Genome Institute"/>
            <person name="Mondo S.J."/>
            <person name="Dannebaum R.O."/>
            <person name="Kuo R.C."/>
            <person name="Labutti K."/>
            <person name="Haridas S."/>
            <person name="Kuo A."/>
            <person name="Salamov A."/>
            <person name="Ahrendt S.R."/>
            <person name="Lipzen A."/>
            <person name="Sullivan W."/>
            <person name="Andreopoulos W.B."/>
            <person name="Clum A."/>
            <person name="Lindquist E."/>
            <person name="Daum C."/>
            <person name="Ramamoorthy G.K."/>
            <person name="Gryganskyi A."/>
            <person name="Culley D."/>
            <person name="Magnuson J.K."/>
            <person name="James T.Y."/>
            <person name="O'Malley M.A."/>
            <person name="Stajich J.E."/>
            <person name="Spatafora J.W."/>
            <person name="Visel A."/>
            <person name="Grigoriev I.V."/>
        </authorList>
    </citation>
    <scope>NUCLEOTIDE SEQUENCE [LARGE SCALE GENOMIC DNA]</scope>
    <source>
        <strain evidence="1 2">PL171</strain>
    </source>
</reference>